<gene>
    <name evidence="1" type="ordered locus">Spirs_0465</name>
</gene>
<dbReference type="AlphaFoldDB" id="E1RB82"/>
<reference evidence="1 2" key="1">
    <citation type="journal article" date="2010" name="Stand. Genomic Sci.">
        <title>Complete genome sequence of Spirochaeta smaragdinae type strain (SEBR 4228).</title>
        <authorList>
            <person name="Mavromatis K."/>
            <person name="Yasawong M."/>
            <person name="Chertkov O."/>
            <person name="Lapidus A."/>
            <person name="Lucas S."/>
            <person name="Nolan M."/>
            <person name="Del Rio T.G."/>
            <person name="Tice H."/>
            <person name="Cheng J.F."/>
            <person name="Pitluck S."/>
            <person name="Liolios K."/>
            <person name="Ivanova N."/>
            <person name="Tapia R."/>
            <person name="Han C."/>
            <person name="Bruce D."/>
            <person name="Goodwin L."/>
            <person name="Pati A."/>
            <person name="Chen A."/>
            <person name="Palaniappan K."/>
            <person name="Land M."/>
            <person name="Hauser L."/>
            <person name="Chang Y.J."/>
            <person name="Jeffries C.D."/>
            <person name="Detter J.C."/>
            <person name="Rohde M."/>
            <person name="Brambilla E."/>
            <person name="Spring S."/>
            <person name="Goker M."/>
            <person name="Sikorski J."/>
            <person name="Woyke T."/>
            <person name="Bristow J."/>
            <person name="Eisen J.A."/>
            <person name="Markowitz V."/>
            <person name="Hugenholtz P."/>
            <person name="Klenk H.P."/>
            <person name="Kyrpides N.C."/>
        </authorList>
    </citation>
    <scope>NUCLEOTIDE SEQUENCE [LARGE SCALE GENOMIC DNA]</scope>
    <source>
        <strain evidence="2">DSM 11293 / JCM 15392 / SEBR 4228</strain>
    </source>
</reference>
<organism evidence="1 2">
    <name type="scientific">Sediminispirochaeta smaragdinae (strain DSM 11293 / JCM 15392 / SEBR 4228)</name>
    <name type="common">Spirochaeta smaragdinae</name>
    <dbReference type="NCBI Taxonomy" id="573413"/>
    <lineage>
        <taxon>Bacteria</taxon>
        <taxon>Pseudomonadati</taxon>
        <taxon>Spirochaetota</taxon>
        <taxon>Spirochaetia</taxon>
        <taxon>Spirochaetales</taxon>
        <taxon>Spirochaetaceae</taxon>
        <taxon>Sediminispirochaeta</taxon>
    </lineage>
</organism>
<evidence type="ECO:0000313" key="1">
    <source>
        <dbReference type="EMBL" id="ADK79612.1"/>
    </source>
</evidence>
<name>E1RB82_SEDSS</name>
<accession>E1RB82</accession>
<proteinExistence type="predicted"/>
<protein>
    <submittedName>
        <fullName evidence="1">Uncharacterized protein</fullName>
    </submittedName>
</protein>
<dbReference type="HOGENOM" id="CLU_1884483_0_0_12"/>
<dbReference type="RefSeq" id="WP_013253076.1">
    <property type="nucleotide sequence ID" value="NC_014364.1"/>
</dbReference>
<dbReference type="KEGG" id="ssm:Spirs_0465"/>
<dbReference type="Proteomes" id="UP000002318">
    <property type="component" value="Chromosome"/>
</dbReference>
<keyword evidence="2" id="KW-1185">Reference proteome</keyword>
<sequence length="135" mass="14726">MEISTYAGSPVVSVSKLLHARYSSGRVSMPVSRNQYLYARFKNVTGIPTENGVGGFPLAKLRSIDVLIERLKQIKGDKVQVDVSGQDDGESEKRIDAMIDQLADRLHNAALTSQQTPYTAVSSEALMGIVVNMNL</sequence>
<dbReference type="OrthoDB" id="369831at2"/>
<dbReference type="STRING" id="573413.Spirs_0465"/>
<dbReference type="EMBL" id="CP002116">
    <property type="protein sequence ID" value="ADK79612.1"/>
    <property type="molecule type" value="Genomic_DNA"/>
</dbReference>
<evidence type="ECO:0000313" key="2">
    <source>
        <dbReference type="Proteomes" id="UP000002318"/>
    </source>
</evidence>